<keyword evidence="5" id="KW-0274">FAD</keyword>
<dbReference type="Pfam" id="PF01565">
    <property type="entry name" value="FAD_binding_4"/>
    <property type="match status" value="3"/>
</dbReference>
<protein>
    <recommendedName>
        <fullName evidence="10">FAD-binding PCMH-type domain-containing protein</fullName>
    </recommendedName>
</protein>
<dbReference type="Proteomes" id="UP000316621">
    <property type="component" value="Chromosome 6"/>
</dbReference>
<comment type="cofactor">
    <cofactor evidence="1">
        <name>FAD</name>
        <dbReference type="ChEBI" id="CHEBI:57692"/>
    </cofactor>
</comment>
<sequence>MGISRSSILVSFLFSFLAGFLVSIGTSSSIHKDFFYCLSHHSKTNAIPIYTPKSSNYTSILQSNIANFRFNSSSTRKPDLIITPLQESHVQAAVICSRKYGLQIKVRSGGHDFEGLSYISDVPFIIVDMFNLRSIKVGVRHKQAWVQSGATLGEVYYRIAEKSQTLAFPAGPAATVGVGGHLSGGGYGYMLRKYGMAADNVINARIVDANGRLLNKKTMGKDLFWAIRGGGGGNFGIVIAWKIRLVSVPRNVTVFSVNRSLAQGATNIVHRWQEVAHQLPPELVILVILTAVNSAPKGEKTIVGTFSSLFLGDAKKLQKLMKQRFPELGLGSKDCTEMSWIQSVLFLDGMFLNGTASSVDILLKRTKPKLLFKVKSDYVKKPIPQIGLEGLWERLLKEDQTISVLVPYGGRMNVPFIIVDLFNLREVNVDVKGKVAWVQSGATTGELYYRIAQKSNILAFPAAVCTTVGIGGYISGGGYGAMLRKFGTAGDNVIDARIVDVHGTILNRKSMGEGLFWAIRGGGGGSFGVVLSWKLKLVSIPPSVTVFSVEKTLAEGASSLVHKWQDIAHRFPQELIVFLSIGVVNVTTKDEKTIRATFRSMFLGDAKKHKLLMKETFPELGVENKDFIEMSWIQSVLFLDGLPTNSSIDILGSSPQLKLYMKGKSDYVRQPISQSGLELIWERLLNDEQTAMVFMPYGGRMSEISESETPFPHRNGTLFHIFYMALWNQKQVPTSEEYINQLRRMYKFMTPYVSKSPREAYANYRDLDLGKISKNGTATYAQAKVWGTKYFKGNFDRLVHVKTEVDPDNFFRTEQSIPIYMILHIYNKPANMRTSLLLLVSILISFFLLFSKSSATSSSTHEDFLKCVSLHSDTSIPIYTPKSANYSSILHSTISFIRFNTSITPKPFLILTPLKESHVQTAVICSRKHGIQIKVRSGGHDFEGLSYTSDVPFIIVDLFNLRKINVDVKGKVAWVQSGATTGELYYEIAKKSNTLAFPAAIGTTVGFGGFISGGGYGAMLRKYGTAGENVIDARIVDVHGRILNKKTMGEGLFWAIRGGGGGSFGIVLSWKIKLVSVPPTVTVFRVDKTLAEGALSLVHKWQDIAHRLPKELLIFFSLRVMNPTTEGEKTIRASFRSLFLGDAKKLKMVMKTTFPELSASKAFIEMSWIQSVLFLNEIPFNTSIDVLGRLPQTKLNFKGKLDYVKKPISHTGIELISERLLKDEQNVLVFMPYGGRMSEISESETPFPHRNGTLFHIFYMASPNEKEVPTSEGYINQLRRMYKFMTPYVSKSPREAYVNYRDLDLGKISKNGTATYAQAKVWGAKYFKGNFDRLVKVKTNVDPDNFFRTEQSIPSIAI</sequence>
<evidence type="ECO:0000313" key="11">
    <source>
        <dbReference type="EMBL" id="RZC64693.1"/>
    </source>
</evidence>
<dbReference type="Gramene" id="RZC64693">
    <property type="protein sequence ID" value="RZC64693"/>
    <property type="gene ID" value="C5167_008381"/>
</dbReference>
<evidence type="ECO:0000256" key="6">
    <source>
        <dbReference type="ARBA" id="ARBA00023157"/>
    </source>
</evidence>
<evidence type="ECO:0000256" key="1">
    <source>
        <dbReference type="ARBA" id="ARBA00001974"/>
    </source>
</evidence>
<keyword evidence="8" id="KW-0472">Membrane</keyword>
<dbReference type="SUPFAM" id="SSF56176">
    <property type="entry name" value="FAD-binding/transporter-associated domain-like"/>
    <property type="match status" value="3"/>
</dbReference>
<dbReference type="InterPro" id="IPR012951">
    <property type="entry name" value="BBE"/>
</dbReference>
<feature type="chain" id="PRO_5021205249" description="FAD-binding PCMH-type domain-containing protein" evidence="9">
    <location>
        <begin position="24"/>
        <end position="1358"/>
    </location>
</feature>
<accession>A0A4Y7JUD9</accession>
<dbReference type="PROSITE" id="PS51387">
    <property type="entry name" value="FAD_PCMH"/>
    <property type="match status" value="3"/>
</dbReference>
<dbReference type="FunFam" id="3.30.43.10:FF:000004">
    <property type="entry name" value="Berberine bridge enzyme-like 15"/>
    <property type="match status" value="1"/>
</dbReference>
<feature type="domain" description="FAD-binding PCMH-type" evidence="10">
    <location>
        <begin position="403"/>
        <end position="540"/>
    </location>
</feature>
<evidence type="ECO:0000256" key="5">
    <source>
        <dbReference type="ARBA" id="ARBA00022827"/>
    </source>
</evidence>
<evidence type="ECO:0000256" key="9">
    <source>
        <dbReference type="SAM" id="SignalP"/>
    </source>
</evidence>
<dbReference type="Pfam" id="PF08031">
    <property type="entry name" value="BBE"/>
    <property type="match status" value="2"/>
</dbReference>
<reference evidence="11 12" key="1">
    <citation type="journal article" date="2018" name="Science">
        <title>The opium poppy genome and morphinan production.</title>
        <authorList>
            <person name="Guo L."/>
            <person name="Winzer T."/>
            <person name="Yang X."/>
            <person name="Li Y."/>
            <person name="Ning Z."/>
            <person name="He Z."/>
            <person name="Teodor R."/>
            <person name="Lu Y."/>
            <person name="Bowser T.A."/>
            <person name="Graham I.A."/>
            <person name="Ye K."/>
        </authorList>
    </citation>
    <scope>NUCLEOTIDE SEQUENCE [LARGE SCALE GENOMIC DNA]</scope>
    <source>
        <strain evidence="12">cv. HN1</strain>
        <tissue evidence="11">Leaves</tissue>
    </source>
</reference>
<feature type="signal peptide" evidence="9">
    <location>
        <begin position="1"/>
        <end position="23"/>
    </location>
</feature>
<keyword evidence="12" id="KW-1185">Reference proteome</keyword>
<dbReference type="Gene3D" id="3.30.465.10">
    <property type="match status" value="3"/>
</dbReference>
<feature type="domain" description="FAD-binding PCMH-type" evidence="10">
    <location>
        <begin position="74"/>
        <end position="248"/>
    </location>
</feature>
<proteinExistence type="inferred from homology"/>
<dbReference type="Gene3D" id="3.30.43.10">
    <property type="entry name" value="Uridine Diphospho-n-acetylenolpyruvylglucosamine Reductase, domain 2"/>
    <property type="match status" value="2"/>
</dbReference>
<evidence type="ECO:0000256" key="3">
    <source>
        <dbReference type="ARBA" id="ARBA00022630"/>
    </source>
</evidence>
<organism evidence="11 12">
    <name type="scientific">Papaver somniferum</name>
    <name type="common">Opium poppy</name>
    <dbReference type="NCBI Taxonomy" id="3469"/>
    <lineage>
        <taxon>Eukaryota</taxon>
        <taxon>Viridiplantae</taxon>
        <taxon>Streptophyta</taxon>
        <taxon>Embryophyta</taxon>
        <taxon>Tracheophyta</taxon>
        <taxon>Spermatophyta</taxon>
        <taxon>Magnoliopsida</taxon>
        <taxon>Ranunculales</taxon>
        <taxon>Papaveraceae</taxon>
        <taxon>Papaveroideae</taxon>
        <taxon>Papaver</taxon>
    </lineage>
</organism>
<feature type="domain" description="FAD-binding PCMH-type" evidence="10">
    <location>
        <begin position="903"/>
        <end position="1077"/>
    </location>
</feature>
<keyword evidence="4 9" id="KW-0732">Signal</keyword>
<evidence type="ECO:0000256" key="8">
    <source>
        <dbReference type="SAM" id="Phobius"/>
    </source>
</evidence>
<dbReference type="Gene3D" id="3.40.462.20">
    <property type="match status" value="3"/>
</dbReference>
<keyword evidence="7" id="KW-0325">Glycoprotein</keyword>
<keyword evidence="3" id="KW-0285">Flavoprotein</keyword>
<dbReference type="GO" id="GO:0071949">
    <property type="term" value="F:FAD binding"/>
    <property type="evidence" value="ECO:0007669"/>
    <property type="project" value="InterPro"/>
</dbReference>
<dbReference type="InterPro" id="IPR006094">
    <property type="entry name" value="Oxid_FAD_bind_N"/>
</dbReference>
<comment type="similarity">
    <text evidence="2">Belongs to the oxygen-dependent FAD-linked oxidoreductase family.</text>
</comment>
<evidence type="ECO:0000256" key="4">
    <source>
        <dbReference type="ARBA" id="ARBA00022729"/>
    </source>
</evidence>
<keyword evidence="8" id="KW-0812">Transmembrane</keyword>
<gene>
    <name evidence="11" type="ORF">C5167_008381</name>
</gene>
<dbReference type="GO" id="GO:0016491">
    <property type="term" value="F:oxidoreductase activity"/>
    <property type="evidence" value="ECO:0007669"/>
    <property type="project" value="InterPro"/>
</dbReference>
<keyword evidence="6" id="KW-1015">Disulfide bond</keyword>
<evidence type="ECO:0000313" key="12">
    <source>
        <dbReference type="Proteomes" id="UP000316621"/>
    </source>
</evidence>
<dbReference type="InterPro" id="IPR036318">
    <property type="entry name" value="FAD-bd_PCMH-like_sf"/>
</dbReference>
<name>A0A4Y7JUD9_PAPSO</name>
<evidence type="ECO:0000256" key="7">
    <source>
        <dbReference type="ARBA" id="ARBA00023180"/>
    </source>
</evidence>
<dbReference type="InterPro" id="IPR016166">
    <property type="entry name" value="FAD-bd_PCMH"/>
</dbReference>
<evidence type="ECO:0000256" key="2">
    <source>
        <dbReference type="ARBA" id="ARBA00005466"/>
    </source>
</evidence>
<dbReference type="InterPro" id="IPR016167">
    <property type="entry name" value="FAD-bd_PCMH_sub1"/>
</dbReference>
<dbReference type="EMBL" id="CM010720">
    <property type="protein sequence ID" value="RZC64693.1"/>
    <property type="molecule type" value="Genomic_DNA"/>
</dbReference>
<dbReference type="PANTHER" id="PTHR32448">
    <property type="entry name" value="OS08G0158400 PROTEIN"/>
    <property type="match status" value="1"/>
</dbReference>
<keyword evidence="8" id="KW-1133">Transmembrane helix</keyword>
<dbReference type="InterPro" id="IPR016169">
    <property type="entry name" value="FAD-bd_PCMH_sub2"/>
</dbReference>
<evidence type="ECO:0000259" key="10">
    <source>
        <dbReference type="PROSITE" id="PS51387"/>
    </source>
</evidence>
<feature type="transmembrane region" description="Helical" evidence="8">
    <location>
        <begin position="830"/>
        <end position="850"/>
    </location>
</feature>